<dbReference type="Proteomes" id="UP000322822">
    <property type="component" value="Chromosome 2"/>
</dbReference>
<accession>A0A5P2HD18</accession>
<dbReference type="InterPro" id="IPR051122">
    <property type="entry name" value="SDR_DHRS6-like"/>
</dbReference>
<dbReference type="PRINTS" id="PR00081">
    <property type="entry name" value="GDHRDH"/>
</dbReference>
<dbReference type="PANTHER" id="PTHR43477">
    <property type="entry name" value="DIHYDROANTICAPSIN 7-DEHYDROGENASE"/>
    <property type="match status" value="1"/>
</dbReference>
<dbReference type="GO" id="GO:0016491">
    <property type="term" value="F:oxidoreductase activity"/>
    <property type="evidence" value="ECO:0007669"/>
    <property type="project" value="UniProtKB-KW"/>
</dbReference>
<evidence type="ECO:0000256" key="2">
    <source>
        <dbReference type="ARBA" id="ARBA00023002"/>
    </source>
</evidence>
<comment type="similarity">
    <text evidence="1">Belongs to the short-chain dehydrogenases/reductases (SDR) family.</text>
</comment>
<evidence type="ECO:0000256" key="1">
    <source>
        <dbReference type="ARBA" id="ARBA00006484"/>
    </source>
</evidence>
<dbReference type="InterPro" id="IPR036291">
    <property type="entry name" value="NAD(P)-bd_dom_sf"/>
</dbReference>
<dbReference type="CDD" id="cd05233">
    <property type="entry name" value="SDR_c"/>
    <property type="match status" value="1"/>
</dbReference>
<gene>
    <name evidence="3" type="ORF">FOB72_25560</name>
</gene>
<dbReference type="Gene3D" id="3.40.50.720">
    <property type="entry name" value="NAD(P)-binding Rossmann-like Domain"/>
    <property type="match status" value="1"/>
</dbReference>
<reference evidence="3 4" key="1">
    <citation type="submission" date="2019-09" db="EMBL/GenBank/DDBJ databases">
        <title>FDA dAtabase for Regulatory Grade micrObial Sequences (FDA-ARGOS): Supporting development and validation of Infectious Disease Dx tests.</title>
        <authorList>
            <person name="Sciortino C."/>
            <person name="Tallon L."/>
            <person name="Sadzewicz L."/>
            <person name="Vavikolanu K."/>
            <person name="Mehta A."/>
            <person name="Aluvathingal J."/>
            <person name="Nadendla S."/>
            <person name="Nandy P."/>
            <person name="Geyer C."/>
            <person name="Yan Y."/>
            <person name="Sichtig H."/>
        </authorList>
    </citation>
    <scope>NUCLEOTIDE SEQUENCE [LARGE SCALE GENOMIC DNA]</scope>
    <source>
        <strain evidence="3 4">FDAARGOS_664</strain>
    </source>
</reference>
<name>A0A5P2HD18_9BURK</name>
<evidence type="ECO:0000313" key="3">
    <source>
        <dbReference type="EMBL" id="QET05383.1"/>
    </source>
</evidence>
<sequence length="251" mass="26017">MNNVNTSQAQNVPQRLDGKRAVIFGGTSGIGLSAALQAKALGASVIIIGRDAAAARQLAEEHGFEGWRALDVKSGAEIEQALADITHVDHLVLLAGTFVGGKIREAEVGHLRGAFDERIWASVHAIRALGDRLDQNGSVTFISGVLADRPSAYGTAVLAAASAAMEAFARGLALELAPVRVNTLSPGPIDTPLLARTLGTGRDAYVDALKQQLPLHRLGTAEEAAAGVVFLMTNGFMNGTTLHVDGGAALV</sequence>
<dbReference type="RefSeq" id="WP_150375502.1">
    <property type="nucleotide sequence ID" value="NZ_CP044067.1"/>
</dbReference>
<dbReference type="PANTHER" id="PTHR43477:SF1">
    <property type="entry name" value="DIHYDROANTICAPSIN 7-DEHYDROGENASE"/>
    <property type="match status" value="1"/>
</dbReference>
<protein>
    <submittedName>
        <fullName evidence="3">SDR family oxidoreductase</fullName>
    </submittedName>
</protein>
<evidence type="ECO:0000313" key="4">
    <source>
        <dbReference type="Proteomes" id="UP000322822"/>
    </source>
</evidence>
<keyword evidence="2" id="KW-0560">Oxidoreductase</keyword>
<dbReference type="Pfam" id="PF13561">
    <property type="entry name" value="adh_short_C2"/>
    <property type="match status" value="1"/>
</dbReference>
<organism evidence="3 4">
    <name type="scientific">Cupriavidus pauculus</name>
    <dbReference type="NCBI Taxonomy" id="82633"/>
    <lineage>
        <taxon>Bacteria</taxon>
        <taxon>Pseudomonadati</taxon>
        <taxon>Pseudomonadota</taxon>
        <taxon>Betaproteobacteria</taxon>
        <taxon>Burkholderiales</taxon>
        <taxon>Burkholderiaceae</taxon>
        <taxon>Cupriavidus</taxon>
    </lineage>
</organism>
<dbReference type="EMBL" id="CP044067">
    <property type="protein sequence ID" value="QET05383.1"/>
    <property type="molecule type" value="Genomic_DNA"/>
</dbReference>
<dbReference type="AlphaFoldDB" id="A0A5P2HD18"/>
<dbReference type="OrthoDB" id="9806974at2"/>
<dbReference type="InterPro" id="IPR002347">
    <property type="entry name" value="SDR_fam"/>
</dbReference>
<proteinExistence type="inferred from homology"/>
<dbReference type="SUPFAM" id="SSF51735">
    <property type="entry name" value="NAD(P)-binding Rossmann-fold domains"/>
    <property type="match status" value="1"/>
</dbReference>